<gene>
    <name evidence="3" type="ORF">LPPLD21_03004</name>
</gene>
<dbReference type="NCBIfam" id="TIGR02384">
    <property type="entry name" value="RelB_DinJ"/>
    <property type="match status" value="1"/>
</dbReference>
<dbReference type="PANTHER" id="PTHR38781:SF1">
    <property type="entry name" value="ANTITOXIN DINJ-RELATED"/>
    <property type="match status" value="1"/>
</dbReference>
<evidence type="ECO:0000256" key="2">
    <source>
        <dbReference type="ARBA" id="ARBA00022649"/>
    </source>
</evidence>
<evidence type="ECO:0000313" key="4">
    <source>
        <dbReference type="Proteomes" id="UP000236162"/>
    </source>
</evidence>
<dbReference type="InterPro" id="IPR007337">
    <property type="entry name" value="RelB/DinJ"/>
</dbReference>
<dbReference type="PANTHER" id="PTHR38781">
    <property type="entry name" value="ANTITOXIN DINJ-RELATED"/>
    <property type="match status" value="1"/>
</dbReference>
<dbReference type="EMBL" id="BDOR01000030">
    <property type="protein sequence ID" value="GBF03434.1"/>
    <property type="molecule type" value="Genomic_DNA"/>
</dbReference>
<keyword evidence="2" id="KW-1277">Toxin-antitoxin system</keyword>
<reference evidence="3 4" key="1">
    <citation type="submission" date="2017-04" db="EMBL/GenBank/DDBJ databases">
        <title>In vitro and in silico characterization of Lactobacillus paraplantarum D2-1, a starter culture for soymilk fermentation.</title>
        <authorList>
            <person name="Endo A."/>
            <person name="Sasaki F."/>
            <person name="Maeno S."/>
            <person name="Kanesaki Y."/>
            <person name="Kubota E."/>
            <person name="Torres G.A."/>
            <person name="Tomita S."/>
            <person name="Nakagawa J."/>
        </authorList>
    </citation>
    <scope>NUCLEOTIDE SEQUENCE [LARGE SCALE GENOMIC DNA]</scope>
    <source>
        <strain evidence="3 4">D2-1</strain>
    </source>
</reference>
<dbReference type="InterPro" id="IPR013321">
    <property type="entry name" value="Arc_rbn_hlx_hlx"/>
</dbReference>
<name>A0ABQ0NEJ3_9LACO</name>
<accession>A0ABQ0NEJ3</accession>
<evidence type="ECO:0000313" key="3">
    <source>
        <dbReference type="EMBL" id="GBF03434.1"/>
    </source>
</evidence>
<protein>
    <submittedName>
        <fullName evidence="3">RelB/DinJ family addiction module antitoxin</fullName>
    </submittedName>
</protein>
<sequence>MTVKEKKRVQVQIDKELADNTEAVLSQLGLNPTTAINMFYKRIVADAALPFKLALSEAERANLSLLKATKETPVTEFKDAKEVADWLNDPDED</sequence>
<comment type="similarity">
    <text evidence="1">Belongs to the RelB/DinJ antitoxin family.</text>
</comment>
<dbReference type="Gene3D" id="1.10.1220.10">
    <property type="entry name" value="Met repressor-like"/>
    <property type="match status" value="1"/>
</dbReference>
<comment type="caution">
    <text evidence="3">The sequence shown here is derived from an EMBL/GenBank/DDBJ whole genome shotgun (WGS) entry which is preliminary data.</text>
</comment>
<proteinExistence type="inferred from homology"/>
<dbReference type="Pfam" id="PF04221">
    <property type="entry name" value="RelB"/>
    <property type="match status" value="1"/>
</dbReference>
<keyword evidence="4" id="KW-1185">Reference proteome</keyword>
<dbReference type="Proteomes" id="UP000236162">
    <property type="component" value="Unassembled WGS sequence"/>
</dbReference>
<dbReference type="RefSeq" id="WP_103127235.1">
    <property type="nucleotide sequence ID" value="NZ_BDOR01000030.1"/>
</dbReference>
<organism evidence="3 4">
    <name type="scientific">Lactiplantibacillus paraplantarum</name>
    <dbReference type="NCBI Taxonomy" id="60520"/>
    <lineage>
        <taxon>Bacteria</taxon>
        <taxon>Bacillati</taxon>
        <taxon>Bacillota</taxon>
        <taxon>Bacilli</taxon>
        <taxon>Lactobacillales</taxon>
        <taxon>Lactobacillaceae</taxon>
        <taxon>Lactiplantibacillus</taxon>
    </lineage>
</organism>
<evidence type="ECO:0000256" key="1">
    <source>
        <dbReference type="ARBA" id="ARBA00010562"/>
    </source>
</evidence>